<dbReference type="Proteomes" id="UP000829720">
    <property type="component" value="Unassembled WGS sequence"/>
</dbReference>
<dbReference type="Pfam" id="PF01274">
    <property type="entry name" value="MS_TIM-barrel"/>
    <property type="match status" value="1"/>
</dbReference>
<dbReference type="InterPro" id="IPR001465">
    <property type="entry name" value="Malate_synthase_TIM"/>
</dbReference>
<comment type="caution">
    <text evidence="9">The sequence shown here is derived from an EMBL/GenBank/DDBJ whole genome shotgun (WGS) entry which is preliminary data.</text>
</comment>
<dbReference type="SUPFAM" id="SSF51645">
    <property type="entry name" value="Malate synthase G"/>
    <property type="match status" value="1"/>
</dbReference>
<dbReference type="Gene3D" id="3.20.20.360">
    <property type="entry name" value="Malate synthase, domain 3"/>
    <property type="match status" value="1"/>
</dbReference>
<dbReference type="OrthoDB" id="4078635at2759"/>
<dbReference type="Gene3D" id="1.20.1220.12">
    <property type="entry name" value="Malate synthase, domain III"/>
    <property type="match status" value="1"/>
</dbReference>
<evidence type="ECO:0000259" key="7">
    <source>
        <dbReference type="Pfam" id="PF01274"/>
    </source>
</evidence>
<dbReference type="PIRSF" id="PIRSF001363">
    <property type="entry name" value="Malate_synth"/>
    <property type="match status" value="1"/>
</dbReference>
<evidence type="ECO:0000313" key="9">
    <source>
        <dbReference type="EMBL" id="KAI1883739.1"/>
    </source>
</evidence>
<evidence type="ECO:0000259" key="8">
    <source>
        <dbReference type="Pfam" id="PF20659"/>
    </source>
</evidence>
<dbReference type="PANTHER" id="PTHR42902">
    <property type="entry name" value="MALATE SYNTHASE"/>
    <property type="match status" value="1"/>
</dbReference>
<dbReference type="FunFam" id="1.20.1220.12:FF:000001">
    <property type="entry name" value="Malate synthase"/>
    <property type="match status" value="1"/>
</dbReference>
<comment type="catalytic activity">
    <reaction evidence="5">
        <text>glyoxylate + acetyl-CoA + H2O = (S)-malate + CoA + H(+)</text>
        <dbReference type="Rhea" id="RHEA:18181"/>
        <dbReference type="ChEBI" id="CHEBI:15377"/>
        <dbReference type="ChEBI" id="CHEBI:15378"/>
        <dbReference type="ChEBI" id="CHEBI:15589"/>
        <dbReference type="ChEBI" id="CHEBI:36655"/>
        <dbReference type="ChEBI" id="CHEBI:57287"/>
        <dbReference type="ChEBI" id="CHEBI:57288"/>
        <dbReference type="EC" id="2.3.3.9"/>
    </reaction>
</comment>
<keyword evidence="2" id="KW-0329">Glyoxylate bypass</keyword>
<keyword evidence="3" id="KW-0816">Tricarboxylic acid cycle</keyword>
<evidence type="ECO:0000256" key="5">
    <source>
        <dbReference type="ARBA" id="ARBA00047918"/>
    </source>
</evidence>
<dbReference type="Pfam" id="PF20659">
    <property type="entry name" value="MS_C"/>
    <property type="match status" value="1"/>
</dbReference>
<dbReference type="AlphaFoldDB" id="A0A8T3CF92"/>
<proteinExistence type="predicted"/>
<dbReference type="InterPro" id="IPR006252">
    <property type="entry name" value="Malate_synthA"/>
</dbReference>
<evidence type="ECO:0000256" key="6">
    <source>
        <dbReference type="PIRSR" id="PIRSR001363-1"/>
    </source>
</evidence>
<dbReference type="InterPro" id="IPR011076">
    <property type="entry name" value="Malate_synth_sf"/>
</dbReference>
<feature type="domain" description="Malate synthase TIM barrel" evidence="7">
    <location>
        <begin position="158"/>
        <end position="404"/>
    </location>
</feature>
<reference evidence="9" key="1">
    <citation type="submission" date="2021-01" db="EMBL/GenBank/DDBJ databases">
        <authorList>
            <person name="Zahm M."/>
            <person name="Roques C."/>
            <person name="Cabau C."/>
            <person name="Klopp C."/>
            <person name="Donnadieu C."/>
            <person name="Jouanno E."/>
            <person name="Lampietro C."/>
            <person name="Louis A."/>
            <person name="Herpin A."/>
            <person name="Echchiki A."/>
            <person name="Berthelot C."/>
            <person name="Parey E."/>
            <person name="Roest-Crollius H."/>
            <person name="Braasch I."/>
            <person name="Postlethwait J."/>
            <person name="Bobe J."/>
            <person name="Montfort J."/>
            <person name="Bouchez O."/>
            <person name="Begum T."/>
            <person name="Mejri S."/>
            <person name="Adams A."/>
            <person name="Chen W.-J."/>
            <person name="Guiguen Y."/>
        </authorList>
    </citation>
    <scope>NUCLEOTIDE SEQUENCE</scope>
    <source>
        <tissue evidence="9">Blood</tissue>
    </source>
</reference>
<feature type="active site" description="Proton acceptor" evidence="6">
    <location>
        <position position="162"/>
    </location>
</feature>
<dbReference type="GO" id="GO:0005737">
    <property type="term" value="C:cytoplasm"/>
    <property type="evidence" value="ECO:0007669"/>
    <property type="project" value="TreeGrafter"/>
</dbReference>
<protein>
    <recommendedName>
        <fullName evidence="1">malate synthase</fullName>
        <ecNumber evidence="1">2.3.3.9</ecNumber>
    </recommendedName>
</protein>
<dbReference type="InterPro" id="IPR046363">
    <property type="entry name" value="MS_N_TIM-barrel_dom"/>
</dbReference>
<keyword evidence="4" id="KW-0808">Transferase</keyword>
<dbReference type="GO" id="GO:0006097">
    <property type="term" value="P:glyoxylate cycle"/>
    <property type="evidence" value="ECO:0007669"/>
    <property type="project" value="UniProtKB-KW"/>
</dbReference>
<keyword evidence="10" id="KW-1185">Reference proteome</keyword>
<dbReference type="FunFam" id="3.20.20.360:FF:000001">
    <property type="entry name" value="Malate synthase"/>
    <property type="match status" value="1"/>
</dbReference>
<dbReference type="GO" id="GO:0006099">
    <property type="term" value="P:tricarboxylic acid cycle"/>
    <property type="evidence" value="ECO:0007669"/>
    <property type="project" value="UniProtKB-KW"/>
</dbReference>
<dbReference type="EC" id="2.3.3.9" evidence="1"/>
<feature type="active site" description="Proton donor" evidence="6">
    <location>
        <position position="444"/>
    </location>
</feature>
<sequence>MAALRGVELEPPPKGLEEAYRALFTAKSILFLTELVNKFREEVERSLKLRISRKVHLDLTGELPGFSEATAKIRNDPTWRVLPVPERLRKRHVDIGDLAPCDTQRFIQGLRSTAQGIQVDFDDGNCPTFRNQVKGIYNVYKAVRNQFHDAPPISQAPVLMLRPRAWNMVEHSMMVNGKQVPGPLFDFGLLMFHCAALLFDNSCGPFFYLSKIESYVEARLWNNVFLWTEEKLGLPVGSIKATVLIENVLATFEMEEILYELRDHSAGLNCGIWDYSASFVNKFGHRLAFLLPDRSKYVNMEKPFLKCYMDLLVQTCHRRGALATGGMAALLLPRDKNSALCSKVLATVTRLKLLEISAGVDGFMVYDLDLIEPMQKLFQKETRGENQLAELRDDFTVTPAQLLTMPAGGVTLYGLKYNIAVGVLFIEAWLTGKGHFFYKGQVEDSATAEISRSQVWQWIRHQAKLEDDDRVVTSSLVKGLTQDVMEELKEVKQCHTVRDVQRLLTAASMFLEVVHKSDFPEFLTTYLSQDHTFLASQDQQEGVDAGGPLKHKL</sequence>
<dbReference type="EMBL" id="JAERUA010000023">
    <property type="protein sequence ID" value="KAI1883739.1"/>
    <property type="molecule type" value="Genomic_DNA"/>
</dbReference>
<evidence type="ECO:0000256" key="1">
    <source>
        <dbReference type="ARBA" id="ARBA00012636"/>
    </source>
</evidence>
<dbReference type="InterPro" id="IPR048355">
    <property type="entry name" value="MS_C"/>
</dbReference>
<evidence type="ECO:0000256" key="4">
    <source>
        <dbReference type="ARBA" id="ARBA00022679"/>
    </source>
</evidence>
<feature type="domain" description="Malate synthase C-terminal" evidence="8">
    <location>
        <begin position="411"/>
        <end position="529"/>
    </location>
</feature>
<organism evidence="9 10">
    <name type="scientific">Albula goreensis</name>
    <dbReference type="NCBI Taxonomy" id="1534307"/>
    <lineage>
        <taxon>Eukaryota</taxon>
        <taxon>Metazoa</taxon>
        <taxon>Chordata</taxon>
        <taxon>Craniata</taxon>
        <taxon>Vertebrata</taxon>
        <taxon>Euteleostomi</taxon>
        <taxon>Actinopterygii</taxon>
        <taxon>Neopterygii</taxon>
        <taxon>Teleostei</taxon>
        <taxon>Albuliformes</taxon>
        <taxon>Albulidae</taxon>
        <taxon>Albula</taxon>
    </lineage>
</organism>
<name>A0A8T3CF92_9TELE</name>
<gene>
    <name evidence="9" type="ORF">AGOR_G00234650</name>
</gene>
<evidence type="ECO:0000256" key="2">
    <source>
        <dbReference type="ARBA" id="ARBA00022435"/>
    </source>
</evidence>
<evidence type="ECO:0000313" key="10">
    <source>
        <dbReference type="Proteomes" id="UP000829720"/>
    </source>
</evidence>
<dbReference type="PANTHER" id="PTHR42902:SF2">
    <property type="entry name" value="MALATE SYNTHASE"/>
    <property type="match status" value="1"/>
</dbReference>
<evidence type="ECO:0000256" key="3">
    <source>
        <dbReference type="ARBA" id="ARBA00022532"/>
    </source>
</evidence>
<dbReference type="GO" id="GO:0004474">
    <property type="term" value="F:malate synthase activity"/>
    <property type="evidence" value="ECO:0007669"/>
    <property type="project" value="UniProtKB-EC"/>
</dbReference>
<accession>A0A8T3CF92</accession>
<dbReference type="InterPro" id="IPR044856">
    <property type="entry name" value="Malate_synth_C_sf"/>
</dbReference>